<feature type="region of interest" description="Disordered" evidence="1">
    <location>
        <begin position="81"/>
        <end position="121"/>
    </location>
</feature>
<gene>
    <name evidence="2" type="ORF">Tci_529851</name>
</gene>
<feature type="compositionally biased region" description="Basic and acidic residues" evidence="1">
    <location>
        <begin position="248"/>
        <end position="262"/>
    </location>
</feature>
<organism evidence="2">
    <name type="scientific">Tanacetum cinerariifolium</name>
    <name type="common">Dalmatian daisy</name>
    <name type="synonym">Chrysanthemum cinerariifolium</name>
    <dbReference type="NCBI Taxonomy" id="118510"/>
    <lineage>
        <taxon>Eukaryota</taxon>
        <taxon>Viridiplantae</taxon>
        <taxon>Streptophyta</taxon>
        <taxon>Embryophyta</taxon>
        <taxon>Tracheophyta</taxon>
        <taxon>Spermatophyta</taxon>
        <taxon>Magnoliopsida</taxon>
        <taxon>eudicotyledons</taxon>
        <taxon>Gunneridae</taxon>
        <taxon>Pentapetalae</taxon>
        <taxon>asterids</taxon>
        <taxon>campanulids</taxon>
        <taxon>Asterales</taxon>
        <taxon>Asteraceae</taxon>
        <taxon>Asteroideae</taxon>
        <taxon>Anthemideae</taxon>
        <taxon>Anthemidinae</taxon>
        <taxon>Tanacetum</taxon>
    </lineage>
</organism>
<comment type="caution">
    <text evidence="2">The sequence shown here is derived from an EMBL/GenBank/DDBJ whole genome shotgun (WGS) entry which is preliminary data.</text>
</comment>
<dbReference type="GO" id="GO:0003964">
    <property type="term" value="F:RNA-directed DNA polymerase activity"/>
    <property type="evidence" value="ECO:0007669"/>
    <property type="project" value="UniProtKB-KW"/>
</dbReference>
<proteinExistence type="predicted"/>
<sequence length="560" mass="63642">EIHNIKQKDGKTIEDFMERFKVETGRMKGASECMRISGFMHGVNNPELTKRLNEHVPKTVEEMMIATTAFIRGETAAASKKKVHIPWKSQDQSKRKNSERRSDFKNQPRDGRGSNKFTPLSKTAKEIFAAESGKFKPPPPIVTLIEKRSNNKFCEFHNDKGHSTDECVQLRKQIEELGASECMRISGFMHGVNNPELTKRLNEHVPKTVEEMMIATTAFIRGETAAASKKKVHIPWKSQDKSKRKNSERRSDFKNQPRDGRGSNKFTPLSRTAKEIFATESGKFKSPPPIVTPVEKRSNNKFSILSGADNRPPMLEKDMYDSWKSRMKLYMMNRQHGRMILEYVKNGPLIWPSIKENRVTRPKKYSVLFATEAIQADCDYVSESQQAAVQNSNSPTQQDVLILYVIEQLKTQVVNYTKINLDNNNVNDTLAAELEKYKDQARILKEGQNVDLKTQANGRILHEEELVFLADPGITEAQPTQTVITHNVTCQADDLDAYDSDCDEINTAKVALMANLFHYGSDDLAEVHNHDNVNHNMINQAVQAMPCSELSNIMNHSETE</sequence>
<keyword evidence="2" id="KW-0808">Transferase</keyword>
<evidence type="ECO:0000313" key="2">
    <source>
        <dbReference type="EMBL" id="GEZ57878.1"/>
    </source>
</evidence>
<dbReference type="EMBL" id="BKCJ010296185">
    <property type="protein sequence ID" value="GEZ57878.1"/>
    <property type="molecule type" value="Genomic_DNA"/>
</dbReference>
<accession>A0A699IKU5</accession>
<keyword evidence="2" id="KW-0548">Nucleotidyltransferase</keyword>
<keyword evidence="2" id="KW-0695">RNA-directed DNA polymerase</keyword>
<evidence type="ECO:0000256" key="1">
    <source>
        <dbReference type="SAM" id="MobiDB-lite"/>
    </source>
</evidence>
<protein>
    <submittedName>
        <fullName evidence="2">Reverse transcriptase domain-containing protein</fullName>
    </submittedName>
</protein>
<name>A0A699IKU5_TANCI</name>
<reference evidence="2" key="1">
    <citation type="journal article" date="2019" name="Sci. Rep.">
        <title>Draft genome of Tanacetum cinerariifolium, the natural source of mosquito coil.</title>
        <authorList>
            <person name="Yamashiro T."/>
            <person name="Shiraishi A."/>
            <person name="Satake H."/>
            <person name="Nakayama K."/>
        </authorList>
    </citation>
    <scope>NUCLEOTIDE SEQUENCE</scope>
</reference>
<feature type="region of interest" description="Disordered" evidence="1">
    <location>
        <begin position="230"/>
        <end position="271"/>
    </location>
</feature>
<dbReference type="AlphaFoldDB" id="A0A699IKU5"/>
<feature type="compositionally biased region" description="Basic and acidic residues" evidence="1">
    <location>
        <begin position="91"/>
        <end position="113"/>
    </location>
</feature>
<feature type="non-terminal residue" evidence="2">
    <location>
        <position position="1"/>
    </location>
</feature>